<feature type="transmembrane region" description="Helical" evidence="1">
    <location>
        <begin position="110"/>
        <end position="131"/>
    </location>
</feature>
<reference evidence="2 3" key="2">
    <citation type="journal article" date="2012" name="PLoS ONE">
        <title>An ancient pathway combining carbon dioxide fixation with the generation and utilization of a sodium ion gradient for ATP synthesis.</title>
        <authorList>
            <person name="Poehlein A."/>
            <person name="Schmidt S."/>
            <person name="Kaster A.K."/>
            <person name="Goenrich M."/>
            <person name="Vollmers J."/>
            <person name="Thurmer A."/>
            <person name="Bertsch J."/>
            <person name="Schuchmann K."/>
            <person name="Voigt B."/>
            <person name="Hecker M."/>
            <person name="Daniel R."/>
            <person name="Thauer R.K."/>
            <person name="Gottschalk G."/>
            <person name="Muller V."/>
        </authorList>
    </citation>
    <scope>NUCLEOTIDE SEQUENCE [LARGE SCALE GENOMIC DNA]</scope>
    <source>
        <strain evidence="3">ATCC 29683 / DSM 1030 / JCM 2381 / KCTC 1655 / WB1</strain>
    </source>
</reference>
<dbReference type="Proteomes" id="UP000007177">
    <property type="component" value="Chromosome"/>
</dbReference>
<accession>H6LI41</accession>
<evidence type="ECO:0000256" key="1">
    <source>
        <dbReference type="SAM" id="Phobius"/>
    </source>
</evidence>
<organism evidence="2 3">
    <name type="scientific">Acetobacterium woodii (strain ATCC 29683 / DSM 1030 / JCM 2381 / KCTC 1655 / WB1)</name>
    <dbReference type="NCBI Taxonomy" id="931626"/>
    <lineage>
        <taxon>Bacteria</taxon>
        <taxon>Bacillati</taxon>
        <taxon>Bacillota</taxon>
        <taxon>Clostridia</taxon>
        <taxon>Eubacteriales</taxon>
        <taxon>Eubacteriaceae</taxon>
        <taxon>Acetobacterium</taxon>
    </lineage>
</organism>
<dbReference type="AlphaFoldDB" id="H6LI41"/>
<feature type="transmembrane region" description="Helical" evidence="1">
    <location>
        <begin position="55"/>
        <end position="80"/>
    </location>
</feature>
<proteinExistence type="predicted"/>
<evidence type="ECO:0000313" key="3">
    <source>
        <dbReference type="Proteomes" id="UP000007177"/>
    </source>
</evidence>
<feature type="transmembrane region" description="Helical" evidence="1">
    <location>
        <begin position="162"/>
        <end position="189"/>
    </location>
</feature>
<protein>
    <submittedName>
        <fullName evidence="2">ABC transport system permease protein</fullName>
    </submittedName>
</protein>
<keyword evidence="1" id="KW-1133">Transmembrane helix</keyword>
<feature type="transmembrane region" description="Helical" evidence="1">
    <location>
        <begin position="201"/>
        <end position="225"/>
    </location>
</feature>
<feature type="transmembrane region" description="Helical" evidence="1">
    <location>
        <begin position="240"/>
        <end position="261"/>
    </location>
</feature>
<dbReference type="EMBL" id="CP002987">
    <property type="protein sequence ID" value="AFA49741.1"/>
    <property type="molecule type" value="Genomic_DNA"/>
</dbReference>
<evidence type="ECO:0000313" key="2">
    <source>
        <dbReference type="EMBL" id="AFA49741.1"/>
    </source>
</evidence>
<keyword evidence="1" id="KW-0812">Transmembrane</keyword>
<dbReference type="eggNOG" id="COG1131">
    <property type="taxonomic scope" value="Bacteria"/>
</dbReference>
<gene>
    <name evidence="2" type="ordered locus">Awo_c30130</name>
</gene>
<name>H6LI41_ACEWD</name>
<dbReference type="RefSeq" id="WP_014357338.1">
    <property type="nucleotide sequence ID" value="NC_016894.1"/>
</dbReference>
<dbReference type="KEGG" id="awo:Awo_c30130"/>
<keyword evidence="3" id="KW-1185">Reference proteome</keyword>
<reference evidence="3" key="1">
    <citation type="submission" date="2011-07" db="EMBL/GenBank/DDBJ databases">
        <title>Complete genome sequence of Acetobacterium woodii.</title>
        <authorList>
            <person name="Poehlein A."/>
            <person name="Schmidt S."/>
            <person name="Kaster A.-K."/>
            <person name="Goenrich M."/>
            <person name="Vollmers J."/>
            <person name="Thuermer A."/>
            <person name="Gottschalk G."/>
            <person name="Thauer R.K."/>
            <person name="Daniel R."/>
            <person name="Mueller V."/>
        </authorList>
    </citation>
    <scope>NUCLEOTIDE SEQUENCE [LARGE SCALE GENOMIC DNA]</scope>
    <source>
        <strain evidence="3">ATCC 29683 / DSM 1030 / JCM 2381 / KCTC 1655 / WB1</strain>
    </source>
</reference>
<sequence>MLIKLLKHEINATRRIFLPLYGALLILTIFTKLVLSLGAPDFFSDNIATPTAIEIILSICFMLYLIAITALSIITLVMIIQRFYKNLFTDEGYLMFSLPVKTWELVLSKLLVGLMWTFVCSVIIFITFFIFSLGTFSMMELTQTIQTAYTDFYATFGSSLNLLIFELILSLIVGVIASILMIYVSIAIGQLFSQHRIVASFGAYIGITIALQIIVSIIMAIFMMLNINMVINQNQEVMQFFHWFLNATTLFNVILSIGFYFTTQYIMKNHLNLE</sequence>
<feature type="transmembrane region" description="Helical" evidence="1">
    <location>
        <begin position="16"/>
        <end position="35"/>
    </location>
</feature>
<dbReference type="HOGENOM" id="CLU_086294_0_0_9"/>
<dbReference type="STRING" id="931626.Awo_c30130"/>
<keyword evidence="1" id="KW-0472">Membrane</keyword>